<dbReference type="Proteomes" id="UP000013232">
    <property type="component" value="Unassembled WGS sequence"/>
</dbReference>
<evidence type="ECO:0000256" key="9">
    <source>
        <dbReference type="ARBA" id="ARBA00023136"/>
    </source>
</evidence>
<dbReference type="SUPFAM" id="SSF110111">
    <property type="entry name" value="Ctag/Cox11"/>
    <property type="match status" value="1"/>
</dbReference>
<evidence type="ECO:0000256" key="4">
    <source>
        <dbReference type="ARBA" id="ARBA00015384"/>
    </source>
</evidence>
<dbReference type="Gene3D" id="2.60.370.10">
    <property type="entry name" value="Ctag/Cox11"/>
    <property type="match status" value="1"/>
</dbReference>
<dbReference type="Pfam" id="PF04442">
    <property type="entry name" value="CtaG_Cox11"/>
    <property type="match status" value="1"/>
</dbReference>
<dbReference type="EMBL" id="AMXE01000055">
    <property type="protein sequence ID" value="ENO86403.1"/>
    <property type="molecule type" value="Genomic_DNA"/>
</dbReference>
<dbReference type="PANTHER" id="PTHR21320:SF3">
    <property type="entry name" value="CYTOCHROME C OXIDASE ASSEMBLY PROTEIN COX11, MITOCHONDRIAL-RELATED"/>
    <property type="match status" value="1"/>
</dbReference>
<evidence type="ECO:0000256" key="5">
    <source>
        <dbReference type="ARBA" id="ARBA00022692"/>
    </source>
</evidence>
<feature type="transmembrane region" description="Helical" evidence="10">
    <location>
        <begin position="16"/>
        <end position="38"/>
    </location>
</feature>
<keyword evidence="9 10" id="KW-0472">Membrane</keyword>
<dbReference type="PANTHER" id="PTHR21320">
    <property type="entry name" value="CYTOCHROME C OXIDASE ASSEMBLY PROTEIN COX11-RELATED"/>
    <property type="match status" value="1"/>
</dbReference>
<evidence type="ECO:0000256" key="10">
    <source>
        <dbReference type="SAM" id="Phobius"/>
    </source>
</evidence>
<evidence type="ECO:0000256" key="6">
    <source>
        <dbReference type="ARBA" id="ARBA00022968"/>
    </source>
</evidence>
<dbReference type="GO" id="GO:0005507">
    <property type="term" value="F:copper ion binding"/>
    <property type="evidence" value="ECO:0007669"/>
    <property type="project" value="InterPro"/>
</dbReference>
<evidence type="ECO:0000256" key="3">
    <source>
        <dbReference type="ARBA" id="ARBA00009620"/>
    </source>
</evidence>
<dbReference type="AlphaFoldDB" id="N6YWC3"/>
<evidence type="ECO:0000256" key="8">
    <source>
        <dbReference type="ARBA" id="ARBA00023008"/>
    </source>
</evidence>
<dbReference type="OrthoDB" id="9804841at2"/>
<dbReference type="eggNOG" id="COG3175">
    <property type="taxonomic scope" value="Bacteria"/>
</dbReference>
<evidence type="ECO:0000313" key="12">
    <source>
        <dbReference type="Proteomes" id="UP000013232"/>
    </source>
</evidence>
<dbReference type="GO" id="GO:0005886">
    <property type="term" value="C:plasma membrane"/>
    <property type="evidence" value="ECO:0007669"/>
    <property type="project" value="UniProtKB-SubCell"/>
</dbReference>
<comment type="function">
    <text evidence="1">Exerts its effect at some terminal stage of cytochrome c oxidase synthesis, probably by being involved in the insertion of the copper B into subunit I.</text>
</comment>
<dbReference type="STRING" id="1123367.GCA_000621305_02223"/>
<reference evidence="11 12" key="1">
    <citation type="submission" date="2012-09" db="EMBL/GenBank/DDBJ databases">
        <title>Draft Genome Sequences of 6 Strains from Genus Thauera.</title>
        <authorList>
            <person name="Liu B."/>
            <person name="Shapleigh J.P."/>
            <person name="Frostegard A.H."/>
        </authorList>
    </citation>
    <scope>NUCLEOTIDE SEQUENCE [LARGE SCALE GENOMIC DNA]</scope>
    <source>
        <strain evidence="12">47Lol / DSM 12138</strain>
    </source>
</reference>
<evidence type="ECO:0000256" key="1">
    <source>
        <dbReference type="ARBA" id="ARBA00004007"/>
    </source>
</evidence>
<evidence type="ECO:0000313" key="11">
    <source>
        <dbReference type="EMBL" id="ENO86403.1"/>
    </source>
</evidence>
<comment type="subcellular location">
    <subcellularLocation>
        <location evidence="2">Cell inner membrane</location>
        <topology evidence="2">Single-pass type II membrane protein</topology>
        <orientation evidence="2">Periplasmic side</orientation>
    </subcellularLocation>
</comment>
<name>N6YWC3_THAL4</name>
<keyword evidence="6" id="KW-0735">Signal-anchor</keyword>
<accession>N6YWC3</accession>
<evidence type="ECO:0000256" key="2">
    <source>
        <dbReference type="ARBA" id="ARBA00004382"/>
    </source>
</evidence>
<proteinExistence type="inferred from homology"/>
<dbReference type="InterPro" id="IPR007533">
    <property type="entry name" value="Cyt_c_oxidase_assmbl_CtaG"/>
</dbReference>
<keyword evidence="12" id="KW-1185">Reference proteome</keyword>
<comment type="similarity">
    <text evidence="3">Belongs to the COX11/CtaG family.</text>
</comment>
<protein>
    <recommendedName>
        <fullName evidence="4">Cytochrome c oxidase assembly protein CtaG</fullName>
    </recommendedName>
</protein>
<keyword evidence="5 10" id="KW-0812">Transmembrane</keyword>
<keyword evidence="8" id="KW-0186">Copper</keyword>
<keyword evidence="7 10" id="KW-1133">Transmembrane helix</keyword>
<dbReference type="RefSeq" id="WP_004340443.1">
    <property type="nucleotide sequence ID" value="NZ_AMXE01000055.1"/>
</dbReference>
<sequence length="208" mass="23207">MNSHAHRRLAADNRRLLLRLAVSAVAMFGFGFLLVPFYEKICEVTGINNFLRPEAERGARAVVNTQVDASRRILVQFDANLHDLPWRFRPLQRSLEVHPGQLVQVDYEVSNTREVPITGQAVPSYGPQLAGRYFNKMDCFCFEQQTLAPGERRIMPVVFVVDPALPEEVTVITLSYTFFELRGRNTTTAAQGRAAAAVERAASGKGAT</sequence>
<gene>
    <name evidence="11" type="ORF">C666_13305</name>
</gene>
<comment type="caution">
    <text evidence="11">The sequence shown here is derived from an EMBL/GenBank/DDBJ whole genome shotgun (WGS) entry which is preliminary data.</text>
</comment>
<dbReference type="NCBIfam" id="NF003465">
    <property type="entry name" value="PRK05089.1"/>
    <property type="match status" value="1"/>
</dbReference>
<organism evidence="11 12">
    <name type="scientific">Thauera linaloolentis (strain DSM 12138 / JCM 21573 / CCUG 41526 / CIP 105981 / IAM 15112 / NBRC 102519 / 47Lol)</name>
    <dbReference type="NCBI Taxonomy" id="1123367"/>
    <lineage>
        <taxon>Bacteria</taxon>
        <taxon>Pseudomonadati</taxon>
        <taxon>Pseudomonadota</taxon>
        <taxon>Betaproteobacteria</taxon>
        <taxon>Rhodocyclales</taxon>
        <taxon>Zoogloeaceae</taxon>
        <taxon>Thauera</taxon>
    </lineage>
</organism>
<dbReference type="PIRSF" id="PIRSF005413">
    <property type="entry name" value="COX11"/>
    <property type="match status" value="1"/>
</dbReference>
<dbReference type="InterPro" id="IPR023471">
    <property type="entry name" value="CtaG/Cox11_dom_sf"/>
</dbReference>
<evidence type="ECO:0000256" key="7">
    <source>
        <dbReference type="ARBA" id="ARBA00022989"/>
    </source>
</evidence>